<dbReference type="AlphaFoldDB" id="A0A0F6W3F7"/>
<evidence type="ECO:0000313" key="2">
    <source>
        <dbReference type="EMBL" id="AKF06423.1"/>
    </source>
</evidence>
<reference evidence="2 3" key="1">
    <citation type="submission" date="2015-03" db="EMBL/GenBank/DDBJ databases">
        <title>Genome assembly of Sandaracinus amylolyticus DSM 53668.</title>
        <authorList>
            <person name="Sharma G."/>
            <person name="Subramanian S."/>
        </authorList>
    </citation>
    <scope>NUCLEOTIDE SEQUENCE [LARGE SCALE GENOMIC DNA]</scope>
    <source>
        <strain evidence="2 3">DSM 53668</strain>
    </source>
</reference>
<accession>A0A0F6W3F7</accession>
<evidence type="ECO:0000313" key="3">
    <source>
        <dbReference type="Proteomes" id="UP000034883"/>
    </source>
</evidence>
<name>A0A0F6W3F7_9BACT</name>
<feature type="region of interest" description="Disordered" evidence="1">
    <location>
        <begin position="1"/>
        <end position="37"/>
    </location>
</feature>
<keyword evidence="3" id="KW-1185">Reference proteome</keyword>
<organism evidence="2 3">
    <name type="scientific">Sandaracinus amylolyticus</name>
    <dbReference type="NCBI Taxonomy" id="927083"/>
    <lineage>
        <taxon>Bacteria</taxon>
        <taxon>Pseudomonadati</taxon>
        <taxon>Myxococcota</taxon>
        <taxon>Polyangia</taxon>
        <taxon>Polyangiales</taxon>
        <taxon>Sandaracinaceae</taxon>
        <taxon>Sandaracinus</taxon>
    </lineage>
</organism>
<dbReference type="Proteomes" id="UP000034883">
    <property type="component" value="Chromosome"/>
</dbReference>
<proteinExistence type="predicted"/>
<dbReference type="EMBL" id="CP011125">
    <property type="protein sequence ID" value="AKF06423.1"/>
    <property type="molecule type" value="Genomic_DNA"/>
</dbReference>
<gene>
    <name evidence="2" type="ORF">DB32_003572</name>
</gene>
<protein>
    <submittedName>
        <fullName evidence="2">Uncharacterized protein</fullName>
    </submittedName>
</protein>
<dbReference type="KEGG" id="samy:DB32_003572"/>
<evidence type="ECO:0000256" key="1">
    <source>
        <dbReference type="SAM" id="MobiDB-lite"/>
    </source>
</evidence>
<sequence length="86" mass="9758">MDSRRREPHRHGAVDRQGRCARGRGEGEHEAEREHDERRHVGCVRVRRVAATEVAVAGHSRGRRSAGPTESFEWLHEGVVLSRGKE</sequence>